<accession>A0A1M6B543</accession>
<dbReference type="InterPro" id="IPR036188">
    <property type="entry name" value="FAD/NAD-bd_sf"/>
</dbReference>
<dbReference type="NCBIfam" id="TIGR01292">
    <property type="entry name" value="TRX_reduct"/>
    <property type="match status" value="1"/>
</dbReference>
<dbReference type="InterPro" id="IPR013766">
    <property type="entry name" value="Thioredoxin_domain"/>
</dbReference>
<keyword evidence="7" id="KW-1185">Reference proteome</keyword>
<dbReference type="Gene3D" id="3.50.50.60">
    <property type="entry name" value="FAD/NAD(P)-binding domain"/>
    <property type="match status" value="2"/>
</dbReference>
<dbReference type="InterPro" id="IPR005982">
    <property type="entry name" value="Thioredox_Rdtase"/>
</dbReference>
<dbReference type="PRINTS" id="PR00469">
    <property type="entry name" value="PNDRDTASEII"/>
</dbReference>
<dbReference type="PRINTS" id="PR00368">
    <property type="entry name" value="FADPNR"/>
</dbReference>
<keyword evidence="4" id="KW-0274">FAD</keyword>
<comment type="subunit">
    <text evidence="4">Homodimer.</text>
</comment>
<dbReference type="InterPro" id="IPR023753">
    <property type="entry name" value="FAD/NAD-binding_dom"/>
</dbReference>
<dbReference type="InterPro" id="IPR036249">
    <property type="entry name" value="Thioredoxin-like_sf"/>
</dbReference>
<dbReference type="RefSeq" id="WP_243133152.1">
    <property type="nucleotide sequence ID" value="NZ_FQZP01000002.1"/>
</dbReference>
<evidence type="ECO:0000256" key="4">
    <source>
        <dbReference type="RuleBase" id="RU003880"/>
    </source>
</evidence>
<organism evidence="6 7">
    <name type="scientific">Thermoclostridium caenicola</name>
    <dbReference type="NCBI Taxonomy" id="659425"/>
    <lineage>
        <taxon>Bacteria</taxon>
        <taxon>Bacillati</taxon>
        <taxon>Bacillota</taxon>
        <taxon>Clostridia</taxon>
        <taxon>Eubacteriales</taxon>
        <taxon>Oscillospiraceae</taxon>
        <taxon>Thermoclostridium</taxon>
    </lineage>
</organism>
<evidence type="ECO:0000313" key="7">
    <source>
        <dbReference type="Proteomes" id="UP000324781"/>
    </source>
</evidence>
<comment type="catalytic activity">
    <reaction evidence="4">
        <text>[thioredoxin]-dithiol + NADP(+) = [thioredoxin]-disulfide + NADPH + H(+)</text>
        <dbReference type="Rhea" id="RHEA:20345"/>
        <dbReference type="Rhea" id="RHEA-COMP:10698"/>
        <dbReference type="Rhea" id="RHEA-COMP:10700"/>
        <dbReference type="ChEBI" id="CHEBI:15378"/>
        <dbReference type="ChEBI" id="CHEBI:29950"/>
        <dbReference type="ChEBI" id="CHEBI:50058"/>
        <dbReference type="ChEBI" id="CHEBI:57783"/>
        <dbReference type="ChEBI" id="CHEBI:58349"/>
        <dbReference type="EC" id="1.8.1.9"/>
    </reaction>
</comment>
<dbReference type="GO" id="GO:0005737">
    <property type="term" value="C:cytoplasm"/>
    <property type="evidence" value="ECO:0007669"/>
    <property type="project" value="InterPro"/>
</dbReference>
<dbReference type="SUPFAM" id="SSF51905">
    <property type="entry name" value="FAD/NAD(P)-binding domain"/>
    <property type="match status" value="1"/>
</dbReference>
<dbReference type="EC" id="1.8.1.9" evidence="4"/>
<comment type="cofactor">
    <cofactor evidence="4">
        <name>FAD</name>
        <dbReference type="ChEBI" id="CHEBI:57692"/>
    </cofactor>
</comment>
<dbReference type="Proteomes" id="UP000324781">
    <property type="component" value="Unassembled WGS sequence"/>
</dbReference>
<dbReference type="Gene3D" id="3.40.30.10">
    <property type="entry name" value="Glutaredoxin"/>
    <property type="match status" value="1"/>
</dbReference>
<evidence type="ECO:0000313" key="6">
    <source>
        <dbReference type="EMBL" id="SHI43780.1"/>
    </source>
</evidence>
<evidence type="ECO:0000259" key="5">
    <source>
        <dbReference type="PROSITE" id="PS51352"/>
    </source>
</evidence>
<keyword evidence="2 4" id="KW-0285">Flavoprotein</keyword>
<dbReference type="PANTHER" id="PTHR48105">
    <property type="entry name" value="THIOREDOXIN REDUCTASE 1-RELATED-RELATED"/>
    <property type="match status" value="1"/>
</dbReference>
<dbReference type="Pfam" id="PF00085">
    <property type="entry name" value="Thioredoxin"/>
    <property type="match status" value="1"/>
</dbReference>
<evidence type="ECO:0000256" key="1">
    <source>
        <dbReference type="ARBA" id="ARBA00009333"/>
    </source>
</evidence>
<comment type="similarity">
    <text evidence="1 4">Belongs to the class-II pyridine nucleotide-disulfide oxidoreductase family.</text>
</comment>
<keyword evidence="4" id="KW-0676">Redox-active center</keyword>
<feature type="domain" description="Thioredoxin" evidence="5">
    <location>
        <begin position="1"/>
        <end position="108"/>
    </location>
</feature>
<dbReference type="GO" id="GO:0019430">
    <property type="term" value="P:removal of superoxide radicals"/>
    <property type="evidence" value="ECO:0007669"/>
    <property type="project" value="UniProtKB-UniRule"/>
</dbReference>
<dbReference type="Pfam" id="PF07992">
    <property type="entry name" value="Pyr_redox_2"/>
    <property type="match status" value="1"/>
</dbReference>
<sequence length="427" mass="47110">MMNILSVDSKHFEQQVLKSTCPVVVYFRSDDCLPCITFDGIFERVAPSRESIRFVKIFTPENRQLAEQYGIKSFPTLLFFSDGKEVCRRLTGYISYQEFREAVDMLDARICPPDDRAVVHCDVLIIGAGPAGLTAAIYAARSKLFTVVLESGVPGGQVITTYQVENYPGTSGAISGFDLMENMIRQAREFGARIDDMQEIEEVRLEGNEKHVRTKACDYYAKAVIIATGAEPKKLPVAQESVFRGRGIHYCASCDGAFYQNAELAVVGGGVAAFEEAVFLTRFARKVTILIRSDTPRAPSSYVEDALKNPRIAIRFNTVITKVLGDDFVHGAVLENTKTGETSEMKLDGIFVYIGSQPNTQLFRPWLNLSDRGYIITGEDMATNIPGVFAAGDVREKEVRQIATAVGDGTIAGIMAEKYIHASKEAQ</sequence>
<gene>
    <name evidence="6" type="ORF">SAMN05444373_100270</name>
</gene>
<keyword evidence="3 4" id="KW-0560">Oxidoreductase</keyword>
<dbReference type="GO" id="GO:0004791">
    <property type="term" value="F:thioredoxin-disulfide reductase (NADPH) activity"/>
    <property type="evidence" value="ECO:0007669"/>
    <property type="project" value="UniProtKB-UniRule"/>
</dbReference>
<evidence type="ECO:0000256" key="2">
    <source>
        <dbReference type="ARBA" id="ARBA00022630"/>
    </source>
</evidence>
<dbReference type="CDD" id="cd02947">
    <property type="entry name" value="TRX_family"/>
    <property type="match status" value="1"/>
</dbReference>
<proteinExistence type="inferred from homology"/>
<evidence type="ECO:0000256" key="3">
    <source>
        <dbReference type="ARBA" id="ARBA00023002"/>
    </source>
</evidence>
<reference evidence="6 7" key="1">
    <citation type="submission" date="2016-11" db="EMBL/GenBank/DDBJ databases">
        <authorList>
            <person name="Varghese N."/>
            <person name="Submissions S."/>
        </authorList>
    </citation>
    <scope>NUCLEOTIDE SEQUENCE [LARGE SCALE GENOMIC DNA]</scope>
    <source>
        <strain evidence="6 7">DSM 19027</strain>
    </source>
</reference>
<name>A0A1M6B543_9FIRM</name>
<dbReference type="SUPFAM" id="SSF52833">
    <property type="entry name" value="Thioredoxin-like"/>
    <property type="match status" value="1"/>
</dbReference>
<protein>
    <recommendedName>
        <fullName evidence="4">Thioredoxin reductase</fullName>
        <ecNumber evidence="4">1.8.1.9</ecNumber>
    </recommendedName>
</protein>
<dbReference type="EMBL" id="FQZP01000002">
    <property type="protein sequence ID" value="SHI43780.1"/>
    <property type="molecule type" value="Genomic_DNA"/>
</dbReference>
<dbReference type="AlphaFoldDB" id="A0A1M6B543"/>
<dbReference type="InterPro" id="IPR050097">
    <property type="entry name" value="Ferredoxin-NADP_redctase_2"/>
</dbReference>
<dbReference type="PROSITE" id="PS51352">
    <property type="entry name" value="THIOREDOXIN_2"/>
    <property type="match status" value="1"/>
</dbReference>